<feature type="compositionally biased region" description="Acidic residues" evidence="3">
    <location>
        <begin position="55"/>
        <end position="66"/>
    </location>
</feature>
<proteinExistence type="predicted"/>
<feature type="compositionally biased region" description="Gly residues" evidence="3">
    <location>
        <begin position="362"/>
        <end position="373"/>
    </location>
</feature>
<dbReference type="AlphaFoldDB" id="A0A833QM28"/>
<evidence type="ECO:0000313" key="5">
    <source>
        <dbReference type="EMBL" id="KAF3329360.1"/>
    </source>
</evidence>
<dbReference type="EMBL" id="SWLB01000014">
    <property type="protein sequence ID" value="KAF3329360.1"/>
    <property type="molecule type" value="Genomic_DNA"/>
</dbReference>
<feature type="compositionally biased region" description="Basic and acidic residues" evidence="3">
    <location>
        <begin position="131"/>
        <end position="143"/>
    </location>
</feature>
<comment type="caution">
    <text evidence="5">The sequence shown here is derived from an EMBL/GenBank/DDBJ whole genome shotgun (WGS) entry which is preliminary data.</text>
</comment>
<evidence type="ECO:0000256" key="1">
    <source>
        <dbReference type="ARBA" id="ARBA00022737"/>
    </source>
</evidence>
<evidence type="ECO:0000259" key="4">
    <source>
        <dbReference type="SMART" id="SM00322"/>
    </source>
</evidence>
<dbReference type="Gene3D" id="3.30.1370.10">
    <property type="entry name" value="K Homology domain, type 1"/>
    <property type="match status" value="2"/>
</dbReference>
<organism evidence="5 6">
    <name type="scientific">Carex littledalei</name>
    <dbReference type="NCBI Taxonomy" id="544730"/>
    <lineage>
        <taxon>Eukaryota</taxon>
        <taxon>Viridiplantae</taxon>
        <taxon>Streptophyta</taxon>
        <taxon>Embryophyta</taxon>
        <taxon>Tracheophyta</taxon>
        <taxon>Spermatophyta</taxon>
        <taxon>Magnoliopsida</taxon>
        <taxon>Liliopsida</taxon>
        <taxon>Poales</taxon>
        <taxon>Cyperaceae</taxon>
        <taxon>Cyperoideae</taxon>
        <taxon>Cariceae</taxon>
        <taxon>Carex</taxon>
        <taxon>Carex subgen. Euthyceras</taxon>
    </lineage>
</organism>
<protein>
    <submittedName>
        <fullName evidence="5">Far upstream element-binding protein 2-like isoform X2</fullName>
    </submittedName>
</protein>
<feature type="compositionally biased region" description="Basic and acidic residues" evidence="3">
    <location>
        <begin position="104"/>
        <end position="124"/>
    </location>
</feature>
<dbReference type="Pfam" id="PF00013">
    <property type="entry name" value="KH_1"/>
    <property type="match status" value="2"/>
</dbReference>
<feature type="region of interest" description="Disordered" evidence="3">
    <location>
        <begin position="247"/>
        <end position="271"/>
    </location>
</feature>
<feature type="compositionally biased region" description="Polar residues" evidence="3">
    <location>
        <begin position="259"/>
        <end position="270"/>
    </location>
</feature>
<dbReference type="InterPro" id="IPR004087">
    <property type="entry name" value="KH_dom"/>
</dbReference>
<gene>
    <name evidence="5" type="ORF">FCM35_KLT04691</name>
</gene>
<reference evidence="5" key="1">
    <citation type="submission" date="2020-01" db="EMBL/GenBank/DDBJ databases">
        <title>Genome sequence of Kobresia littledalei, the first chromosome-level genome in the family Cyperaceae.</title>
        <authorList>
            <person name="Qu G."/>
        </authorList>
    </citation>
    <scope>NUCLEOTIDE SEQUENCE</scope>
    <source>
        <strain evidence="5">C.B.Clarke</strain>
        <tissue evidence="5">Leaf</tissue>
    </source>
</reference>
<feature type="compositionally biased region" description="Polar residues" evidence="3">
    <location>
        <begin position="339"/>
        <end position="350"/>
    </location>
</feature>
<keyword evidence="6" id="KW-1185">Reference proteome</keyword>
<feature type="region of interest" description="Disordered" evidence="3">
    <location>
        <begin position="339"/>
        <end position="373"/>
    </location>
</feature>
<dbReference type="Proteomes" id="UP000623129">
    <property type="component" value="Unassembled WGS sequence"/>
</dbReference>
<feature type="compositionally biased region" description="Basic and acidic residues" evidence="3">
    <location>
        <begin position="68"/>
        <end position="91"/>
    </location>
</feature>
<evidence type="ECO:0000313" key="6">
    <source>
        <dbReference type="Proteomes" id="UP000623129"/>
    </source>
</evidence>
<name>A0A833QM28_9POAL</name>
<accession>A0A833QM28</accession>
<sequence>MAESDVAIVPPEISPVDNQTQESAPPSEEAAAAVAAPNNLAEEVDKEVKETQEKEEVEIESEEAAAGEEAKEANQDLKRKLEVQEETERQLEGASNGEDGNEGGEEREGSEAKRQKTETEEAVKSGEALEEEPRGTENLEHDINNNLEQTTEGDMEKDDFSTDKTETEDGSSDTCRKIEVPNHRVGVLIGKAGDTIRNMQKLSGARIQIVKDSDIAPDATTRAVEILGSAESIDKAEQLIRDVLAEADAGRPPPLYGRGSNTSQSSTSEIEMQVPNDKVGSIIGKGGQMIKELQARSGAHILLIPIEASEEEDVKERTVKLSGNKQQVEAAKYMIKDIINQTGRSNSQNRGGPGHRQSYGSRGPGSHGYGSQN</sequence>
<dbReference type="PANTHER" id="PTHR10288">
    <property type="entry name" value="KH DOMAIN CONTAINING RNA BINDING PROTEIN"/>
    <property type="match status" value="1"/>
</dbReference>
<feature type="domain" description="K Homology" evidence="4">
    <location>
        <begin position="172"/>
        <end position="245"/>
    </location>
</feature>
<dbReference type="OrthoDB" id="5204190at2759"/>
<evidence type="ECO:0000256" key="2">
    <source>
        <dbReference type="PROSITE-ProRule" id="PRU00117"/>
    </source>
</evidence>
<dbReference type="InterPro" id="IPR004088">
    <property type="entry name" value="KH_dom_type_1"/>
</dbReference>
<dbReference type="SMART" id="SM00322">
    <property type="entry name" value="KH"/>
    <property type="match status" value="2"/>
</dbReference>
<feature type="compositionally biased region" description="Basic and acidic residues" evidence="3">
    <location>
        <begin position="158"/>
        <end position="167"/>
    </location>
</feature>
<feature type="region of interest" description="Disordered" evidence="3">
    <location>
        <begin position="1"/>
        <end position="175"/>
    </location>
</feature>
<dbReference type="InterPro" id="IPR036612">
    <property type="entry name" value="KH_dom_type_1_sf"/>
</dbReference>
<keyword evidence="2" id="KW-0694">RNA-binding</keyword>
<feature type="compositionally biased region" description="Low complexity" evidence="3">
    <location>
        <begin position="22"/>
        <end position="41"/>
    </location>
</feature>
<evidence type="ECO:0000256" key="3">
    <source>
        <dbReference type="SAM" id="MobiDB-lite"/>
    </source>
</evidence>
<feature type="domain" description="K Homology" evidence="4">
    <location>
        <begin position="266"/>
        <end position="340"/>
    </location>
</feature>
<keyword evidence="1" id="KW-0677">Repeat</keyword>
<dbReference type="PROSITE" id="PS50084">
    <property type="entry name" value="KH_TYPE_1"/>
    <property type="match status" value="2"/>
</dbReference>
<dbReference type="SUPFAM" id="SSF54791">
    <property type="entry name" value="Eukaryotic type KH-domain (KH-domain type I)"/>
    <property type="match status" value="2"/>
</dbReference>
<dbReference type="GO" id="GO:0003723">
    <property type="term" value="F:RNA binding"/>
    <property type="evidence" value="ECO:0007669"/>
    <property type="project" value="UniProtKB-UniRule"/>
</dbReference>